<sequence length="310" mass="34044">MTAAVAVQKVWQPPTADLAAGRCPLWWTVSSSGALAVLLVDRRYLTQSPYIKGWIGSVPTAPFGGVLVIRHPDESVERRIIRELPMHTSYIALLPDTRLLIAESRARRGPTGTWTPNASILSPEGERQAAFCIGDDIDVLLTDHGGAIWIAYGDEGIYGGHPQSAAGLAGWNEHGQVLWTPNGRLPAWPLAGHAGATENNQVWLAWYSSASKDDTFLTRVTPLTGEVTSWRSPVPSPDGLAIRGNRAVLTRRHHNMPSTELFRAELIDDSWIVTERHTVAVPGRVVMRCGQGREGFLWLRTGDVWLRIEA</sequence>
<comment type="caution">
    <text evidence="1">The sequence shown here is derived from an EMBL/GenBank/DDBJ whole genome shotgun (WGS) entry which is preliminary data.</text>
</comment>
<organism evidence="1 2">
    <name type="scientific">Longispora fulva</name>
    <dbReference type="NCBI Taxonomy" id="619741"/>
    <lineage>
        <taxon>Bacteria</taxon>
        <taxon>Bacillati</taxon>
        <taxon>Actinomycetota</taxon>
        <taxon>Actinomycetes</taxon>
        <taxon>Micromonosporales</taxon>
        <taxon>Micromonosporaceae</taxon>
        <taxon>Longispora</taxon>
    </lineage>
</organism>
<dbReference type="RefSeq" id="WP_197003159.1">
    <property type="nucleotide sequence ID" value="NZ_BONS01000038.1"/>
</dbReference>
<evidence type="ECO:0000313" key="1">
    <source>
        <dbReference type="EMBL" id="MBG6136135.1"/>
    </source>
</evidence>
<dbReference type="EMBL" id="JADOUF010000001">
    <property type="protein sequence ID" value="MBG6136135.1"/>
    <property type="molecule type" value="Genomic_DNA"/>
</dbReference>
<protein>
    <submittedName>
        <fullName evidence="1">Uncharacterized protein</fullName>
    </submittedName>
</protein>
<evidence type="ECO:0000313" key="2">
    <source>
        <dbReference type="Proteomes" id="UP000622552"/>
    </source>
</evidence>
<keyword evidence="2" id="KW-1185">Reference proteome</keyword>
<name>A0A8J7GDX5_9ACTN</name>
<dbReference type="AlphaFoldDB" id="A0A8J7GDX5"/>
<gene>
    <name evidence="1" type="ORF">IW245_002329</name>
</gene>
<dbReference type="Proteomes" id="UP000622552">
    <property type="component" value="Unassembled WGS sequence"/>
</dbReference>
<accession>A0A8J7GDX5</accession>
<proteinExistence type="predicted"/>
<reference evidence="1" key="1">
    <citation type="submission" date="2020-11" db="EMBL/GenBank/DDBJ databases">
        <title>Sequencing the genomes of 1000 actinobacteria strains.</title>
        <authorList>
            <person name="Klenk H.-P."/>
        </authorList>
    </citation>
    <scope>NUCLEOTIDE SEQUENCE</scope>
    <source>
        <strain evidence="1">DSM 45356</strain>
    </source>
</reference>